<dbReference type="InterPro" id="IPR036526">
    <property type="entry name" value="C-N_Hydrolase_sf"/>
</dbReference>
<dbReference type="SUPFAM" id="SSF56317">
    <property type="entry name" value="Carbon-nitrogen hydrolase"/>
    <property type="match status" value="1"/>
</dbReference>
<dbReference type="RefSeq" id="WP_310381077.1">
    <property type="nucleotide sequence ID" value="NZ_JAVDQL010000001.1"/>
</dbReference>
<dbReference type="Gene3D" id="3.60.110.10">
    <property type="entry name" value="Carbon-nitrogen hydrolase"/>
    <property type="match status" value="1"/>
</dbReference>
<feature type="compositionally biased region" description="Low complexity" evidence="1">
    <location>
        <begin position="325"/>
        <end position="340"/>
    </location>
</feature>
<accession>A0ABQ3XFT8</accession>
<evidence type="ECO:0008006" key="4">
    <source>
        <dbReference type="Google" id="ProtNLM"/>
    </source>
</evidence>
<name>A0ABQ3XFT8_9ACTN</name>
<gene>
    <name evidence="2" type="ORF">Aco03nite_057500</name>
</gene>
<proteinExistence type="predicted"/>
<organism evidence="2 3">
    <name type="scientific">Actinoplanes couchii</name>
    <dbReference type="NCBI Taxonomy" id="403638"/>
    <lineage>
        <taxon>Bacteria</taxon>
        <taxon>Bacillati</taxon>
        <taxon>Actinomycetota</taxon>
        <taxon>Actinomycetes</taxon>
        <taxon>Micromonosporales</taxon>
        <taxon>Micromonosporaceae</taxon>
        <taxon>Actinoplanes</taxon>
    </lineage>
</organism>
<dbReference type="EMBL" id="BOMG01000071">
    <property type="protein sequence ID" value="GID57346.1"/>
    <property type="molecule type" value="Genomic_DNA"/>
</dbReference>
<reference evidence="2 3" key="1">
    <citation type="submission" date="2021-01" db="EMBL/GenBank/DDBJ databases">
        <title>Whole genome shotgun sequence of Actinoplanes couchii NBRC 106145.</title>
        <authorList>
            <person name="Komaki H."/>
            <person name="Tamura T."/>
        </authorList>
    </citation>
    <scope>NUCLEOTIDE SEQUENCE [LARGE SCALE GENOMIC DNA]</scope>
    <source>
        <strain evidence="2 3">NBRC 106145</strain>
    </source>
</reference>
<evidence type="ECO:0000256" key="1">
    <source>
        <dbReference type="SAM" id="MobiDB-lite"/>
    </source>
</evidence>
<evidence type="ECO:0000313" key="3">
    <source>
        <dbReference type="Proteomes" id="UP000612282"/>
    </source>
</evidence>
<sequence length="340" mass="36936">MLAFSGVDGIGRTELSLRLERRLRGESPTGTDRPGPPRLDHAVPAVRLDQHGSQIARRSGPDPDPEAFGGPSPDPVTRVLAGLPDLSLLRYRVCRTSAALRRFDEREQQLRCRPPREPIRVRRLAGDLAWERGDLGGYRPPFDEPVARMDGRGATARPGGQGAASASFANFAGNGCGIGAYRQEYLCHQDNGCRAGGPECSFGKRRFARGNRMPGLVRVAGARIEIGPRAGENLAACVRVIDVAAERGARLVVLPEFGNHPSWHRSREQAWEPATRPGDTFRADLGAGGYRRPTRRGARRRCGGARAGREPAGLPRHRSGRRLPVAVGRRAGPMRRGAPQ</sequence>
<feature type="region of interest" description="Disordered" evidence="1">
    <location>
        <begin position="262"/>
        <end position="340"/>
    </location>
</feature>
<feature type="compositionally biased region" description="Basic residues" evidence="1">
    <location>
        <begin position="292"/>
        <end position="303"/>
    </location>
</feature>
<dbReference type="Proteomes" id="UP000612282">
    <property type="component" value="Unassembled WGS sequence"/>
</dbReference>
<feature type="region of interest" description="Disordered" evidence="1">
    <location>
        <begin position="19"/>
        <end position="76"/>
    </location>
</feature>
<protein>
    <recommendedName>
        <fullName evidence="4">CN hydrolase domain-containing protein</fullName>
    </recommendedName>
</protein>
<evidence type="ECO:0000313" key="2">
    <source>
        <dbReference type="EMBL" id="GID57346.1"/>
    </source>
</evidence>
<comment type="caution">
    <text evidence="2">The sequence shown here is derived from an EMBL/GenBank/DDBJ whole genome shotgun (WGS) entry which is preliminary data.</text>
</comment>
<keyword evidence="3" id="KW-1185">Reference proteome</keyword>